<protein>
    <submittedName>
        <fullName evidence="5">SAM-dependent methyltransferase</fullName>
    </submittedName>
</protein>
<dbReference type="Proteomes" id="UP000245911">
    <property type="component" value="Unassembled WGS sequence"/>
</dbReference>
<organism evidence="5 6">
    <name type="scientific">Pararhodobacter oceanensis</name>
    <dbReference type="NCBI Taxonomy" id="2172121"/>
    <lineage>
        <taxon>Bacteria</taxon>
        <taxon>Pseudomonadati</taxon>
        <taxon>Pseudomonadota</taxon>
        <taxon>Alphaproteobacteria</taxon>
        <taxon>Rhodobacterales</taxon>
        <taxon>Paracoccaceae</taxon>
        <taxon>Pararhodobacter</taxon>
    </lineage>
</organism>
<feature type="region of interest" description="Disordered" evidence="3">
    <location>
        <begin position="248"/>
        <end position="286"/>
    </location>
</feature>
<proteinExistence type="predicted"/>
<dbReference type="InterPro" id="IPR029063">
    <property type="entry name" value="SAM-dependent_MTases_sf"/>
</dbReference>
<dbReference type="AlphaFoldDB" id="A0A2T8HSF9"/>
<dbReference type="InterPro" id="IPR013216">
    <property type="entry name" value="Methyltransf_11"/>
</dbReference>
<dbReference type="InterPro" id="IPR050602">
    <property type="entry name" value="Malonyl-ACP_OMT"/>
</dbReference>
<dbReference type="OrthoDB" id="9793723at2"/>
<gene>
    <name evidence="5" type="ORF">DDE20_12415</name>
</gene>
<reference evidence="5 6" key="1">
    <citation type="submission" date="2018-04" db="EMBL/GenBank/DDBJ databases">
        <title>Pararhodobacter oceanense sp. nov., isolated from marine intertidal sediment.</title>
        <authorList>
            <person name="Wang X.-L."/>
            <person name="Du Z.-J."/>
        </authorList>
    </citation>
    <scope>NUCLEOTIDE SEQUENCE [LARGE SCALE GENOMIC DNA]</scope>
    <source>
        <strain evidence="5 6">AM505</strain>
    </source>
</reference>
<dbReference type="RefSeq" id="WP_116558826.1">
    <property type="nucleotide sequence ID" value="NZ_QDKM01000005.1"/>
</dbReference>
<evidence type="ECO:0000256" key="3">
    <source>
        <dbReference type="SAM" id="MobiDB-lite"/>
    </source>
</evidence>
<dbReference type="PANTHER" id="PTHR13090:SF1">
    <property type="entry name" value="ARGININE-HYDROXYLASE NDUFAF5, MITOCHONDRIAL"/>
    <property type="match status" value="1"/>
</dbReference>
<dbReference type="EMBL" id="QDKM01000005">
    <property type="protein sequence ID" value="PVH28376.1"/>
    <property type="molecule type" value="Genomic_DNA"/>
</dbReference>
<evidence type="ECO:0000259" key="4">
    <source>
        <dbReference type="Pfam" id="PF08241"/>
    </source>
</evidence>
<keyword evidence="2 5" id="KW-0808">Transferase</keyword>
<accession>A0A2T8HSF9</accession>
<evidence type="ECO:0000313" key="5">
    <source>
        <dbReference type="EMBL" id="PVH28376.1"/>
    </source>
</evidence>
<evidence type="ECO:0000256" key="1">
    <source>
        <dbReference type="ARBA" id="ARBA00022603"/>
    </source>
</evidence>
<feature type="compositionally biased region" description="Low complexity" evidence="3">
    <location>
        <begin position="258"/>
        <end position="268"/>
    </location>
</feature>
<dbReference type="PANTHER" id="PTHR13090">
    <property type="entry name" value="ARGININE-HYDROXYLASE NDUFAF5, MITOCHONDRIAL"/>
    <property type="match status" value="1"/>
</dbReference>
<feature type="domain" description="Methyltransferase type 11" evidence="4">
    <location>
        <begin position="62"/>
        <end position="118"/>
    </location>
</feature>
<sequence length="286" mass="31316">MSISTPPTLTDRAALERFRARACKNPAFFLQEDAADEVQERLNEVNRTFTKPAVVTGFPQIWQDRLQDARIVADAPVLDLQVGAHDLVIHALALHWADDPIGQIIQCRRALTPDGLFIGVMFGGQSLHELRAVLAQAEADVTGGLSPRVVPMAEIRDLGALLQRAELALPVADGFTRQILYRDFQHLVRDLRGMGESNALASRHRAPMRRDVLARAEALYREMFADDEGRLIASVETIFLTGWAPAESQQKPLRPGSAAARLADALGATETPLEPAPIAAPKPTKD</sequence>
<evidence type="ECO:0000313" key="6">
    <source>
        <dbReference type="Proteomes" id="UP000245911"/>
    </source>
</evidence>
<keyword evidence="1 5" id="KW-0489">Methyltransferase</keyword>
<dbReference type="GO" id="GO:0032259">
    <property type="term" value="P:methylation"/>
    <property type="evidence" value="ECO:0007669"/>
    <property type="project" value="UniProtKB-KW"/>
</dbReference>
<comment type="caution">
    <text evidence="5">The sequence shown here is derived from an EMBL/GenBank/DDBJ whole genome shotgun (WGS) entry which is preliminary data.</text>
</comment>
<evidence type="ECO:0000256" key="2">
    <source>
        <dbReference type="ARBA" id="ARBA00022679"/>
    </source>
</evidence>
<dbReference type="Gene3D" id="3.40.50.150">
    <property type="entry name" value="Vaccinia Virus protein VP39"/>
    <property type="match status" value="1"/>
</dbReference>
<name>A0A2T8HSF9_9RHOB</name>
<dbReference type="SUPFAM" id="SSF53335">
    <property type="entry name" value="S-adenosyl-L-methionine-dependent methyltransferases"/>
    <property type="match status" value="1"/>
</dbReference>
<keyword evidence="6" id="KW-1185">Reference proteome</keyword>
<dbReference type="GO" id="GO:0008757">
    <property type="term" value="F:S-adenosylmethionine-dependent methyltransferase activity"/>
    <property type="evidence" value="ECO:0007669"/>
    <property type="project" value="InterPro"/>
</dbReference>
<dbReference type="Pfam" id="PF08241">
    <property type="entry name" value="Methyltransf_11"/>
    <property type="match status" value="1"/>
</dbReference>